<dbReference type="AlphaFoldDB" id="A0A3B0WR46"/>
<dbReference type="Gene3D" id="1.25.40.920">
    <property type="entry name" value="TRAP transporter T-component"/>
    <property type="match status" value="1"/>
</dbReference>
<dbReference type="InterPro" id="IPR038537">
    <property type="entry name" value="TatT_sf"/>
</dbReference>
<dbReference type="Pfam" id="PF16811">
    <property type="entry name" value="TAtT"/>
    <property type="match status" value="1"/>
</dbReference>
<name>A0A3B0WR46_9ZZZZ</name>
<proteinExistence type="predicted"/>
<dbReference type="InterPro" id="IPR031823">
    <property type="entry name" value="TatT"/>
</dbReference>
<sequence>MNRKRKIIQFSKLLLLIGIVVSVTSCGQLIANAKKEFSQDLSATILEFDDPETIKRGVPAYLILMSSMIKGDPDNPDLLESGAQLYGAYASSFADTEASKKALANRAFRYANHAMCIRDKNFCNVRGLSFFEFEKRLDTVEREQAESLFIFVSSWAGYIEANSSDWNAIAELPKVKAGIQCVLEVDETVSNGNAHLYMAVMESLLPATLGGKPELAKKHFDRAVELSNGKNLMAKVLYAEKYARMKFDRDLHDKLLQEVIESDNGPSDLVLINTIAKQKAEELLLDGDEYF</sequence>
<organism evidence="1">
    <name type="scientific">hydrothermal vent metagenome</name>
    <dbReference type="NCBI Taxonomy" id="652676"/>
    <lineage>
        <taxon>unclassified sequences</taxon>
        <taxon>metagenomes</taxon>
        <taxon>ecological metagenomes</taxon>
    </lineage>
</organism>
<evidence type="ECO:0008006" key="2">
    <source>
        <dbReference type="Google" id="ProtNLM"/>
    </source>
</evidence>
<evidence type="ECO:0000313" key="1">
    <source>
        <dbReference type="EMBL" id="VAW53167.1"/>
    </source>
</evidence>
<reference evidence="1" key="1">
    <citation type="submission" date="2018-06" db="EMBL/GenBank/DDBJ databases">
        <authorList>
            <person name="Zhirakovskaya E."/>
        </authorList>
    </citation>
    <scope>NUCLEOTIDE SEQUENCE</scope>
</reference>
<gene>
    <name evidence="1" type="ORF">MNBD_GAMMA05-1715</name>
</gene>
<accession>A0A3B0WR46</accession>
<dbReference type="EMBL" id="UOFE01000032">
    <property type="protein sequence ID" value="VAW53167.1"/>
    <property type="molecule type" value="Genomic_DNA"/>
</dbReference>
<dbReference type="PROSITE" id="PS51257">
    <property type="entry name" value="PROKAR_LIPOPROTEIN"/>
    <property type="match status" value="1"/>
</dbReference>
<protein>
    <recommendedName>
        <fullName evidence="2">Lipoprotein</fullName>
    </recommendedName>
</protein>